<proteinExistence type="predicted"/>
<evidence type="ECO:0000313" key="3">
    <source>
        <dbReference type="WBParaSite" id="TCNE_0001977501-mRNA-1"/>
    </source>
</evidence>
<keyword evidence="2" id="KW-1185">Reference proteome</keyword>
<gene>
    <name evidence="1" type="ORF">TCNE_LOCUS19771</name>
</gene>
<accession>A0A183VGA1</accession>
<name>A0A183VGA1_TOXCA</name>
<reference evidence="3" key="1">
    <citation type="submission" date="2016-06" db="UniProtKB">
        <authorList>
            <consortium name="WormBaseParasite"/>
        </authorList>
    </citation>
    <scope>IDENTIFICATION</scope>
</reference>
<sequence length="92" mass="10459">MVERFCWCVNDYETVCIFVFHASLKGTRMVFRSNLDEQTMSVLVNKTDLCREAPIESLQSTNAHQDPQLRSNLFLSLLTCGATVNSPQGTYH</sequence>
<organism evidence="2 3">
    <name type="scientific">Toxocara canis</name>
    <name type="common">Canine roundworm</name>
    <dbReference type="NCBI Taxonomy" id="6265"/>
    <lineage>
        <taxon>Eukaryota</taxon>
        <taxon>Metazoa</taxon>
        <taxon>Ecdysozoa</taxon>
        <taxon>Nematoda</taxon>
        <taxon>Chromadorea</taxon>
        <taxon>Rhabditida</taxon>
        <taxon>Spirurina</taxon>
        <taxon>Ascaridomorpha</taxon>
        <taxon>Ascaridoidea</taxon>
        <taxon>Toxocaridae</taxon>
        <taxon>Toxocara</taxon>
    </lineage>
</organism>
<evidence type="ECO:0000313" key="2">
    <source>
        <dbReference type="Proteomes" id="UP000050794"/>
    </source>
</evidence>
<dbReference type="Proteomes" id="UP000050794">
    <property type="component" value="Unassembled WGS sequence"/>
</dbReference>
<evidence type="ECO:0000313" key="1">
    <source>
        <dbReference type="EMBL" id="VDM51092.1"/>
    </source>
</evidence>
<dbReference type="EMBL" id="UYWY01027473">
    <property type="protein sequence ID" value="VDM51092.1"/>
    <property type="molecule type" value="Genomic_DNA"/>
</dbReference>
<dbReference type="WBParaSite" id="TCNE_0001977501-mRNA-1">
    <property type="protein sequence ID" value="TCNE_0001977501-mRNA-1"/>
    <property type="gene ID" value="TCNE_0001977501"/>
</dbReference>
<protein>
    <submittedName>
        <fullName evidence="3">Kinesin motor domain-containing protein</fullName>
    </submittedName>
</protein>
<reference evidence="1 2" key="2">
    <citation type="submission" date="2018-11" db="EMBL/GenBank/DDBJ databases">
        <authorList>
            <consortium name="Pathogen Informatics"/>
        </authorList>
    </citation>
    <scope>NUCLEOTIDE SEQUENCE [LARGE SCALE GENOMIC DNA]</scope>
</reference>
<dbReference type="AlphaFoldDB" id="A0A183VGA1"/>